<feature type="transmembrane region" description="Helical" evidence="6">
    <location>
        <begin position="12"/>
        <end position="36"/>
    </location>
</feature>
<reference evidence="9" key="1">
    <citation type="journal article" date="2019" name="Int. J. Syst. Evol. Microbiol.">
        <title>The Global Catalogue of Microorganisms (GCM) 10K type strain sequencing project: providing services to taxonomists for standard genome sequencing and annotation.</title>
        <authorList>
            <consortium name="The Broad Institute Genomics Platform"/>
            <consortium name="The Broad Institute Genome Sequencing Center for Infectious Disease"/>
            <person name="Wu L."/>
            <person name="Ma J."/>
        </authorList>
    </citation>
    <scope>NUCLEOTIDE SEQUENCE [LARGE SCALE GENOMIC DNA]</scope>
    <source>
        <strain evidence="9">KCTC 33522</strain>
    </source>
</reference>
<dbReference type="PANTHER" id="PTHR32322">
    <property type="entry name" value="INNER MEMBRANE TRANSPORTER"/>
    <property type="match status" value="1"/>
</dbReference>
<dbReference type="InterPro" id="IPR037185">
    <property type="entry name" value="EmrE-like"/>
</dbReference>
<accession>A0ABW5Y1A5</accession>
<dbReference type="NCBIfam" id="TIGR01167">
    <property type="entry name" value="LPXTG_anchor"/>
    <property type="match status" value="1"/>
</dbReference>
<keyword evidence="4 6" id="KW-1133">Transmembrane helix</keyword>
<evidence type="ECO:0000313" key="9">
    <source>
        <dbReference type="Proteomes" id="UP001597568"/>
    </source>
</evidence>
<evidence type="ECO:0000256" key="6">
    <source>
        <dbReference type="SAM" id="Phobius"/>
    </source>
</evidence>
<feature type="transmembrane region" description="Helical" evidence="6">
    <location>
        <begin position="137"/>
        <end position="154"/>
    </location>
</feature>
<evidence type="ECO:0000256" key="2">
    <source>
        <dbReference type="ARBA" id="ARBA00007362"/>
    </source>
</evidence>
<dbReference type="SUPFAM" id="SSF103481">
    <property type="entry name" value="Multidrug resistance efflux transporter EmrE"/>
    <property type="match status" value="1"/>
</dbReference>
<proteinExistence type="inferred from homology"/>
<evidence type="ECO:0000313" key="8">
    <source>
        <dbReference type="EMBL" id="MFD2869097.1"/>
    </source>
</evidence>
<dbReference type="InterPro" id="IPR000620">
    <property type="entry name" value="EamA_dom"/>
</dbReference>
<feature type="domain" description="EamA" evidence="7">
    <location>
        <begin position="18"/>
        <end position="154"/>
    </location>
</feature>
<dbReference type="RefSeq" id="WP_380147928.1">
    <property type="nucleotide sequence ID" value="NZ_JBHUOR010000098.1"/>
</dbReference>
<dbReference type="PANTHER" id="PTHR32322:SF2">
    <property type="entry name" value="EAMA DOMAIN-CONTAINING PROTEIN"/>
    <property type="match status" value="1"/>
</dbReference>
<comment type="subcellular location">
    <subcellularLocation>
        <location evidence="1">Endomembrane system</location>
        <topology evidence="1">Multi-pass membrane protein</topology>
    </subcellularLocation>
</comment>
<name>A0ABW5Y1A5_9BACL</name>
<feature type="transmembrane region" description="Helical" evidence="6">
    <location>
        <begin position="48"/>
        <end position="68"/>
    </location>
</feature>
<keyword evidence="3 6" id="KW-0812">Transmembrane</keyword>
<keyword evidence="9" id="KW-1185">Reference proteome</keyword>
<evidence type="ECO:0000256" key="4">
    <source>
        <dbReference type="ARBA" id="ARBA00022989"/>
    </source>
</evidence>
<protein>
    <submittedName>
        <fullName evidence="8">EamA family transporter</fullName>
    </submittedName>
</protein>
<evidence type="ECO:0000256" key="5">
    <source>
        <dbReference type="ARBA" id="ARBA00023136"/>
    </source>
</evidence>
<dbReference type="EMBL" id="JBHUOR010000098">
    <property type="protein sequence ID" value="MFD2869097.1"/>
    <property type="molecule type" value="Genomic_DNA"/>
</dbReference>
<dbReference type="InterPro" id="IPR050638">
    <property type="entry name" value="AA-Vitamin_Transporters"/>
</dbReference>
<feature type="transmembrane region" description="Helical" evidence="6">
    <location>
        <begin position="80"/>
        <end position="102"/>
    </location>
</feature>
<organism evidence="8 9">
    <name type="scientific">Kurthia populi</name>
    <dbReference type="NCBI Taxonomy" id="1562132"/>
    <lineage>
        <taxon>Bacteria</taxon>
        <taxon>Bacillati</taxon>
        <taxon>Bacillota</taxon>
        <taxon>Bacilli</taxon>
        <taxon>Bacillales</taxon>
        <taxon>Caryophanaceae</taxon>
        <taxon>Kurthia</taxon>
    </lineage>
</organism>
<dbReference type="Pfam" id="PF00892">
    <property type="entry name" value="EamA"/>
    <property type="match status" value="1"/>
</dbReference>
<gene>
    <name evidence="8" type="ORF">ACFSY7_11395</name>
</gene>
<comment type="similarity">
    <text evidence="2">Belongs to the EamA transporter family.</text>
</comment>
<evidence type="ECO:0000259" key="7">
    <source>
        <dbReference type="Pfam" id="PF00892"/>
    </source>
</evidence>
<sequence>MVIILYPDLHTISSSFLLGIGLAAIGTIVTSIGDVFSYYNNEKNIDPVRANTIGMLVATLSLLLFALVTAKDFVFPTSLHYWGGLLYLAIFASFIAWLLYLLLVKHMGAAESSYMVALFPAIGGFASVVIGESALSWNLVLGIVLAVLGAFIALSKKKKSEFPG</sequence>
<evidence type="ECO:0000256" key="1">
    <source>
        <dbReference type="ARBA" id="ARBA00004127"/>
    </source>
</evidence>
<evidence type="ECO:0000256" key="3">
    <source>
        <dbReference type="ARBA" id="ARBA00022692"/>
    </source>
</evidence>
<dbReference type="Proteomes" id="UP001597568">
    <property type="component" value="Unassembled WGS sequence"/>
</dbReference>
<comment type="caution">
    <text evidence="8">The sequence shown here is derived from an EMBL/GenBank/DDBJ whole genome shotgun (WGS) entry which is preliminary data.</text>
</comment>
<keyword evidence="5 6" id="KW-0472">Membrane</keyword>
<feature type="transmembrane region" description="Helical" evidence="6">
    <location>
        <begin position="114"/>
        <end position="131"/>
    </location>
</feature>